<protein>
    <submittedName>
        <fullName evidence="9">Putative encoded peptide</fullName>
    </submittedName>
</protein>
<evidence type="ECO:0000256" key="2">
    <source>
        <dbReference type="ARBA" id="ARBA00008963"/>
    </source>
</evidence>
<dbReference type="GO" id="GO:0048046">
    <property type="term" value="C:apoplast"/>
    <property type="evidence" value="ECO:0007669"/>
    <property type="project" value="UniProtKB-SubCell"/>
</dbReference>
<keyword evidence="4" id="KW-0964">Secreted</keyword>
<feature type="compositionally biased region" description="Polar residues" evidence="8">
    <location>
        <begin position="45"/>
        <end position="69"/>
    </location>
</feature>
<evidence type="ECO:0000256" key="1">
    <source>
        <dbReference type="ARBA" id="ARBA00004271"/>
    </source>
</evidence>
<reference evidence="10" key="1">
    <citation type="journal article" date="2020" name="Nat. Commun.">
        <title>Genome sequence of the cluster root forming white lupin.</title>
        <authorList>
            <person name="Hufnagel B."/>
            <person name="Marques A."/>
            <person name="Soriano A."/>
            <person name="Marques L."/>
            <person name="Divol F."/>
            <person name="Doumas P."/>
            <person name="Sallet E."/>
            <person name="Mancinotti D."/>
            <person name="Carrere S."/>
            <person name="Marande W."/>
            <person name="Arribat S."/>
            <person name="Keller J."/>
            <person name="Huneau C."/>
            <person name="Blein T."/>
            <person name="Aime D."/>
            <person name="Laguerre M."/>
            <person name="Taylor J."/>
            <person name="Schubert V."/>
            <person name="Nelson M."/>
            <person name="Geu-Flores F."/>
            <person name="Crespi M."/>
            <person name="Gallardo-Guerrero K."/>
            <person name="Delaux P.-M."/>
            <person name="Salse J."/>
            <person name="Berges H."/>
            <person name="Guyot R."/>
            <person name="Gouzy J."/>
            <person name="Peret B."/>
        </authorList>
    </citation>
    <scope>NUCLEOTIDE SEQUENCE [LARGE SCALE GENOMIC DNA]</scope>
    <source>
        <strain evidence="10">cv. Amiga</strain>
    </source>
</reference>
<organism evidence="9 10">
    <name type="scientific">Lupinus albus</name>
    <name type="common">White lupine</name>
    <name type="synonym">Lupinus termis</name>
    <dbReference type="NCBI Taxonomy" id="3870"/>
    <lineage>
        <taxon>Eukaryota</taxon>
        <taxon>Viridiplantae</taxon>
        <taxon>Streptophyta</taxon>
        <taxon>Embryophyta</taxon>
        <taxon>Tracheophyta</taxon>
        <taxon>Spermatophyta</taxon>
        <taxon>Magnoliopsida</taxon>
        <taxon>eudicotyledons</taxon>
        <taxon>Gunneridae</taxon>
        <taxon>Pentapetalae</taxon>
        <taxon>rosids</taxon>
        <taxon>fabids</taxon>
        <taxon>Fabales</taxon>
        <taxon>Fabaceae</taxon>
        <taxon>Papilionoideae</taxon>
        <taxon>50 kb inversion clade</taxon>
        <taxon>genistoids sensu lato</taxon>
        <taxon>core genistoids</taxon>
        <taxon>Genisteae</taxon>
        <taxon>Lupinus</taxon>
    </lineage>
</organism>
<dbReference type="GO" id="GO:2000280">
    <property type="term" value="P:regulation of root development"/>
    <property type="evidence" value="ECO:0007669"/>
    <property type="project" value="TreeGrafter"/>
</dbReference>
<dbReference type="OrthoDB" id="1675975at2759"/>
<feature type="region of interest" description="Disordered" evidence="8">
    <location>
        <begin position="120"/>
        <end position="143"/>
    </location>
</feature>
<evidence type="ECO:0000256" key="8">
    <source>
        <dbReference type="SAM" id="MobiDB-lite"/>
    </source>
</evidence>
<comment type="caution">
    <text evidence="9">The sequence shown here is derived from an EMBL/GenBank/DDBJ whole genome shotgun (WGS) entry which is preliminary data.</text>
</comment>
<dbReference type="GO" id="GO:1901371">
    <property type="term" value="P:regulation of leaf morphogenesis"/>
    <property type="evidence" value="ECO:0007669"/>
    <property type="project" value="TreeGrafter"/>
</dbReference>
<proteinExistence type="inferred from homology"/>
<dbReference type="GO" id="GO:0005179">
    <property type="term" value="F:hormone activity"/>
    <property type="evidence" value="ECO:0007669"/>
    <property type="project" value="UniProtKB-KW"/>
</dbReference>
<dbReference type="PANTHER" id="PTHR33348">
    <property type="entry name" value="PRECURSOR OF CEP5"/>
    <property type="match status" value="1"/>
</dbReference>
<evidence type="ECO:0000256" key="3">
    <source>
        <dbReference type="ARBA" id="ARBA00022523"/>
    </source>
</evidence>
<keyword evidence="7" id="KW-0379">Hydroxylation</keyword>
<keyword evidence="6" id="KW-0732">Signal</keyword>
<dbReference type="GO" id="GO:0006995">
    <property type="term" value="P:cellular response to nitrogen starvation"/>
    <property type="evidence" value="ECO:0007669"/>
    <property type="project" value="UniProtKB-ARBA"/>
</dbReference>
<keyword evidence="10" id="KW-1185">Reference proteome</keyword>
<evidence type="ECO:0000313" key="9">
    <source>
        <dbReference type="EMBL" id="KAE9614316.1"/>
    </source>
</evidence>
<name>A0A6A4QLY2_LUPAL</name>
<evidence type="ECO:0000256" key="5">
    <source>
        <dbReference type="ARBA" id="ARBA00022702"/>
    </source>
</evidence>
<comment type="similarity">
    <text evidence="2">Belongs to the C-terminally encoded plant signaling peptide (CEP) family.</text>
</comment>
<dbReference type="Proteomes" id="UP000447434">
    <property type="component" value="Chromosome 5"/>
</dbReference>
<accession>A0A6A4QLY2</accession>
<keyword evidence="5" id="KW-0372">Hormone</keyword>
<feature type="region of interest" description="Disordered" evidence="8">
    <location>
        <begin position="45"/>
        <end position="85"/>
    </location>
</feature>
<dbReference type="GO" id="GO:0048364">
    <property type="term" value="P:root development"/>
    <property type="evidence" value="ECO:0007669"/>
    <property type="project" value="InterPro"/>
</dbReference>
<evidence type="ECO:0000256" key="4">
    <source>
        <dbReference type="ARBA" id="ARBA00022525"/>
    </source>
</evidence>
<sequence length="143" mass="15590">MSKFQAMHKYVAVFFVLFAYHDSLLTHGRKIKALNTDTTLKSLKTNVNVPNPTTSGTSILSNNRETSFGDTDAFRPTTPGSSPGVGHRNFAGKQEDMKAMVVVQSPDVKVYVSEKSKNDISPATLGHSHGVGHSHQYKNGNLN</sequence>
<keyword evidence="3" id="KW-0052">Apoplast</keyword>
<gene>
    <name evidence="9" type="ORF">Lalb_Chr05g0226631</name>
</gene>
<dbReference type="AlphaFoldDB" id="A0A6A4QLY2"/>
<dbReference type="EMBL" id="WOCE01000005">
    <property type="protein sequence ID" value="KAE9614316.1"/>
    <property type="molecule type" value="Genomic_DNA"/>
</dbReference>
<evidence type="ECO:0000256" key="7">
    <source>
        <dbReference type="ARBA" id="ARBA00023278"/>
    </source>
</evidence>
<dbReference type="PANTHER" id="PTHR33348:SF44">
    <property type="entry name" value="PRECURSOR OF CEP6"/>
    <property type="match status" value="1"/>
</dbReference>
<evidence type="ECO:0000313" key="10">
    <source>
        <dbReference type="Proteomes" id="UP000447434"/>
    </source>
</evidence>
<dbReference type="GO" id="GO:1902025">
    <property type="term" value="P:nitrate import"/>
    <property type="evidence" value="ECO:0007669"/>
    <property type="project" value="TreeGrafter"/>
</dbReference>
<dbReference type="InterPro" id="IPR033250">
    <property type="entry name" value="CEP"/>
</dbReference>
<comment type="subcellular location">
    <subcellularLocation>
        <location evidence="1">Secreted</location>
        <location evidence="1">Extracellular space</location>
        <location evidence="1">Apoplast</location>
    </subcellularLocation>
</comment>
<evidence type="ECO:0000256" key="6">
    <source>
        <dbReference type="ARBA" id="ARBA00022729"/>
    </source>
</evidence>